<keyword evidence="3" id="KW-1185">Reference proteome</keyword>
<accession>A0ABV8IUJ2</accession>
<dbReference type="EMBL" id="JBHSBL010000015">
    <property type="protein sequence ID" value="MFC4066655.1"/>
    <property type="molecule type" value="Genomic_DNA"/>
</dbReference>
<evidence type="ECO:0000313" key="2">
    <source>
        <dbReference type="EMBL" id="MFC4066655.1"/>
    </source>
</evidence>
<name>A0ABV8IUJ2_9ACTN</name>
<comment type="caution">
    <text evidence="2">The sequence shown here is derived from an EMBL/GenBank/DDBJ whole genome shotgun (WGS) entry which is preliminary data.</text>
</comment>
<evidence type="ECO:0000313" key="3">
    <source>
        <dbReference type="Proteomes" id="UP001595867"/>
    </source>
</evidence>
<reference evidence="3" key="1">
    <citation type="journal article" date="2019" name="Int. J. Syst. Evol. Microbiol.">
        <title>The Global Catalogue of Microorganisms (GCM) 10K type strain sequencing project: providing services to taxonomists for standard genome sequencing and annotation.</title>
        <authorList>
            <consortium name="The Broad Institute Genomics Platform"/>
            <consortium name="The Broad Institute Genome Sequencing Center for Infectious Disease"/>
            <person name="Wu L."/>
            <person name="Ma J."/>
        </authorList>
    </citation>
    <scope>NUCLEOTIDE SEQUENCE [LARGE SCALE GENOMIC DNA]</scope>
    <source>
        <strain evidence="3">TBRC 5832</strain>
    </source>
</reference>
<evidence type="ECO:0000256" key="1">
    <source>
        <dbReference type="SAM" id="Phobius"/>
    </source>
</evidence>
<protein>
    <submittedName>
        <fullName evidence="2">Uncharacterized protein</fullName>
    </submittedName>
</protein>
<keyword evidence="1" id="KW-0472">Membrane</keyword>
<proteinExistence type="predicted"/>
<sequence>MRTDHDLIHLLDDEPPTPSTVDVRGAIVTGRRRRTIRRAGFAGAAVTALAVTAVVAVGGNLFTPRPAEVADPAFPLPTCTVETLPGVSDPRVTGLGVTGSDSTGRYHVGRTEPVAEAVLWADGKATIVDLPGEGKAALTDVNASGTAVGWRFAKDGDAEPVPFVVERGTVTPLPGVEHGIPHAINDSGVIAGESDGYAVRWASPHDAAARLMLSSGTYRSRALAVDRDGVIVGETVSAVEWSAVVWPSLNEVRALQASRIDGRLPSVRMVSDIRNGWIVGTASTTLRTPTKDIAPEVQKTVTMRWDVAGNPVEIIDQSKVTPATVTSDGWIIGNDATGTPVLYNSDVTTPLPLPADSQAATDSRYTASDDGRVITGLVVHPSGARRPVLWRCN</sequence>
<dbReference type="RefSeq" id="WP_378067619.1">
    <property type="nucleotide sequence ID" value="NZ_JBHSBL010000015.1"/>
</dbReference>
<dbReference type="Proteomes" id="UP001595867">
    <property type="component" value="Unassembled WGS sequence"/>
</dbReference>
<keyword evidence="1" id="KW-0812">Transmembrane</keyword>
<organism evidence="2 3">
    <name type="scientific">Actinoplanes subglobosus</name>
    <dbReference type="NCBI Taxonomy" id="1547892"/>
    <lineage>
        <taxon>Bacteria</taxon>
        <taxon>Bacillati</taxon>
        <taxon>Actinomycetota</taxon>
        <taxon>Actinomycetes</taxon>
        <taxon>Micromonosporales</taxon>
        <taxon>Micromonosporaceae</taxon>
        <taxon>Actinoplanes</taxon>
    </lineage>
</organism>
<gene>
    <name evidence="2" type="ORF">ACFO0C_17090</name>
</gene>
<feature type="transmembrane region" description="Helical" evidence="1">
    <location>
        <begin position="41"/>
        <end position="62"/>
    </location>
</feature>
<keyword evidence="1" id="KW-1133">Transmembrane helix</keyword>